<name>A0A6C0HN80_9ZZZZ</name>
<evidence type="ECO:0000256" key="1">
    <source>
        <dbReference type="SAM" id="MobiDB-lite"/>
    </source>
</evidence>
<organism evidence="2">
    <name type="scientific">viral metagenome</name>
    <dbReference type="NCBI Taxonomy" id="1070528"/>
    <lineage>
        <taxon>unclassified sequences</taxon>
        <taxon>metagenomes</taxon>
        <taxon>organismal metagenomes</taxon>
    </lineage>
</organism>
<accession>A0A6C0HN80</accession>
<proteinExistence type="predicted"/>
<feature type="region of interest" description="Disordered" evidence="1">
    <location>
        <begin position="157"/>
        <end position="210"/>
    </location>
</feature>
<sequence length="210" mass="23606">MSQKQQSQQSSQGKNYLFYSAQCQHSKRLLQRLQKTALLNIIQLVNIDDPRVTLPPFIQCVPTLYIPTTRHVLTEDHLFEWVENQLKVETTSAGNVNMEDITGDANILPFHSNEMTQGASGAAYSFLDDTKNDMLNQNYSFLQDRDINKMPEFTRYDAPPPAGTAPSMAGPVQKKTGGTVDKEYEQLMKARGNDNRRSGPPTTPNFSSSF</sequence>
<dbReference type="AlphaFoldDB" id="A0A6C0HN80"/>
<feature type="compositionally biased region" description="Basic and acidic residues" evidence="1">
    <location>
        <begin position="180"/>
        <end position="197"/>
    </location>
</feature>
<evidence type="ECO:0000313" key="2">
    <source>
        <dbReference type="EMBL" id="QHT81565.1"/>
    </source>
</evidence>
<dbReference type="EMBL" id="MN739985">
    <property type="protein sequence ID" value="QHT81565.1"/>
    <property type="molecule type" value="Genomic_DNA"/>
</dbReference>
<protein>
    <submittedName>
        <fullName evidence="2">Uncharacterized protein</fullName>
    </submittedName>
</protein>
<reference evidence="2" key="1">
    <citation type="journal article" date="2020" name="Nature">
        <title>Giant virus diversity and host interactions through global metagenomics.</title>
        <authorList>
            <person name="Schulz F."/>
            <person name="Roux S."/>
            <person name="Paez-Espino D."/>
            <person name="Jungbluth S."/>
            <person name="Walsh D.A."/>
            <person name="Denef V.J."/>
            <person name="McMahon K.D."/>
            <person name="Konstantinidis K.T."/>
            <person name="Eloe-Fadrosh E.A."/>
            <person name="Kyrpides N.C."/>
            <person name="Woyke T."/>
        </authorList>
    </citation>
    <scope>NUCLEOTIDE SEQUENCE</scope>
    <source>
        <strain evidence="2">GVMAG-M-3300023184-13</strain>
    </source>
</reference>